<evidence type="ECO:0000313" key="1">
    <source>
        <dbReference type="EMBL" id="RCN24019.1"/>
    </source>
</evidence>
<accession>A0A368EZ01</accession>
<name>A0A368EZ01_ANCCA</name>
<dbReference type="EMBL" id="JOJR01024421">
    <property type="protein sequence ID" value="RCN24019.1"/>
    <property type="molecule type" value="Genomic_DNA"/>
</dbReference>
<sequence>MIRNNYFVWLEPHHYYRCGKGLLKGPFLGTNDPRSLRILYVVYCTSAGEIYLRISFEVVRLFPLESWQVGDPSVESRWVFCLPKYVHLKMLQFSFHVQLLLSRKRCSLTATRLL</sequence>
<gene>
    <name evidence="1" type="ORF">ANCCAN_30292</name>
</gene>
<proteinExistence type="predicted"/>
<reference evidence="1 2" key="1">
    <citation type="submission" date="2014-10" db="EMBL/GenBank/DDBJ databases">
        <title>Draft genome of the hookworm Ancylostoma caninum.</title>
        <authorList>
            <person name="Mitreva M."/>
        </authorList>
    </citation>
    <scope>NUCLEOTIDE SEQUENCE [LARGE SCALE GENOMIC DNA]</scope>
    <source>
        <strain evidence="1 2">Baltimore</strain>
    </source>
</reference>
<dbReference type="STRING" id="29170.A0A368EZ01"/>
<protein>
    <submittedName>
        <fullName evidence="1">Uncharacterized protein</fullName>
    </submittedName>
</protein>
<keyword evidence="2" id="KW-1185">Reference proteome</keyword>
<comment type="caution">
    <text evidence="1">The sequence shown here is derived from an EMBL/GenBank/DDBJ whole genome shotgun (WGS) entry which is preliminary data.</text>
</comment>
<organism evidence="1 2">
    <name type="scientific">Ancylostoma caninum</name>
    <name type="common">Dog hookworm</name>
    <dbReference type="NCBI Taxonomy" id="29170"/>
    <lineage>
        <taxon>Eukaryota</taxon>
        <taxon>Metazoa</taxon>
        <taxon>Ecdysozoa</taxon>
        <taxon>Nematoda</taxon>
        <taxon>Chromadorea</taxon>
        <taxon>Rhabditida</taxon>
        <taxon>Rhabditina</taxon>
        <taxon>Rhabditomorpha</taxon>
        <taxon>Strongyloidea</taxon>
        <taxon>Ancylostomatidae</taxon>
        <taxon>Ancylostomatinae</taxon>
        <taxon>Ancylostoma</taxon>
    </lineage>
</organism>
<evidence type="ECO:0000313" key="2">
    <source>
        <dbReference type="Proteomes" id="UP000252519"/>
    </source>
</evidence>
<dbReference type="OrthoDB" id="5845640at2759"/>
<dbReference type="Proteomes" id="UP000252519">
    <property type="component" value="Unassembled WGS sequence"/>
</dbReference>
<dbReference type="AlphaFoldDB" id="A0A368EZ01"/>